<keyword evidence="1" id="KW-0040">ANK repeat</keyword>
<dbReference type="Pfam" id="PF12796">
    <property type="entry name" value="Ank_2"/>
    <property type="match status" value="2"/>
</dbReference>
<keyword evidence="2" id="KW-0812">Transmembrane</keyword>
<feature type="transmembrane region" description="Helical" evidence="2">
    <location>
        <begin position="301"/>
        <end position="322"/>
    </location>
</feature>
<keyword evidence="2" id="KW-0472">Membrane</keyword>
<evidence type="ECO:0000256" key="1">
    <source>
        <dbReference type="PROSITE-ProRule" id="PRU00023"/>
    </source>
</evidence>
<reference evidence="4" key="2">
    <citation type="submission" date="2025-08" db="UniProtKB">
        <authorList>
            <consortium name="RefSeq"/>
        </authorList>
    </citation>
    <scope>IDENTIFICATION</scope>
</reference>
<dbReference type="PANTHER" id="PTHR24128:SF40">
    <property type="entry name" value="SERINE_THREONINE-PROTEIN PHOSPHATASE 6 REGULATORY ANKYRIN REPEAT SUBUNIT A-LIKE"/>
    <property type="match status" value="1"/>
</dbReference>
<dbReference type="PROSITE" id="PS50297">
    <property type="entry name" value="ANK_REP_REGION"/>
    <property type="match status" value="2"/>
</dbReference>
<dbReference type="PROSITE" id="PS50088">
    <property type="entry name" value="ANK_REPEAT"/>
    <property type="match status" value="2"/>
</dbReference>
<dbReference type="InterPro" id="IPR036770">
    <property type="entry name" value="Ankyrin_rpt-contain_sf"/>
</dbReference>
<dbReference type="Proteomes" id="UP000694886">
    <property type="component" value="Chromosome 10"/>
</dbReference>
<dbReference type="Gene3D" id="1.25.40.20">
    <property type="entry name" value="Ankyrin repeat-containing domain"/>
    <property type="match status" value="2"/>
</dbReference>
<evidence type="ECO:0000313" key="4">
    <source>
        <dbReference type="RefSeq" id="XP_017984267.1"/>
    </source>
</evidence>
<proteinExistence type="predicted"/>
<gene>
    <name evidence="4" type="primary">LOC18586228</name>
</gene>
<dbReference type="Pfam" id="PF13606">
    <property type="entry name" value="Ank_3"/>
    <property type="match status" value="1"/>
</dbReference>
<dbReference type="Pfam" id="PF13637">
    <property type="entry name" value="Ank_4"/>
    <property type="match status" value="1"/>
</dbReference>
<evidence type="ECO:0000256" key="2">
    <source>
        <dbReference type="SAM" id="Phobius"/>
    </source>
</evidence>
<dbReference type="GeneID" id="18586228"/>
<keyword evidence="2" id="KW-1133">Transmembrane helix</keyword>
<feature type="repeat" description="ANK" evidence="1">
    <location>
        <begin position="104"/>
        <end position="127"/>
    </location>
</feature>
<feature type="transmembrane region" description="Helical" evidence="2">
    <location>
        <begin position="271"/>
        <end position="289"/>
    </location>
</feature>
<dbReference type="PANTHER" id="PTHR24128">
    <property type="entry name" value="HOMEOBOX PROTEIN WARIAI"/>
    <property type="match status" value="1"/>
</dbReference>
<name>A0AB32X2N6_THECC</name>
<evidence type="ECO:0000313" key="3">
    <source>
        <dbReference type="Proteomes" id="UP000694886"/>
    </source>
</evidence>
<accession>A0AB32X2N6</accession>
<dbReference type="SUPFAM" id="SSF48403">
    <property type="entry name" value="Ankyrin repeat"/>
    <property type="match status" value="2"/>
</dbReference>
<reference evidence="3" key="1">
    <citation type="journal article" date="1997" name="Nucleic Acids Res.">
        <title>tRNAscan-SE: a program for improved detection of transfer RNA genes in genomic sequence.</title>
        <authorList>
            <person name="Lowe T.M."/>
            <person name="Eddy S.R."/>
        </authorList>
    </citation>
    <scope>NUCLEOTIDE SEQUENCE [LARGE SCALE GENOMIC DNA]</scope>
    <source>
        <strain evidence="3">r\B97-61/B2</strain>
    </source>
</reference>
<sequence length="455" mass="50540">MDESLRSAAQSGNIDALYALIEEDADVLRRIDEMEFVDTPLHIAAAAGHTEFARELMNLKPSFARKLNQSGSSPLHLALQNKQEKMVDDLLSIDKNLVRVKGREGYTPLHHAAREGNDSLLSKFLEKCPSSILDVTVRNETALHIAAKYNKLEALKAILEWLPISFHGSIINSEDKDGNTVLHIAASNNQTQMIKLLIQSKRVLTGKVNQSGFRPLEVLEAQARDDSRDSVNILKRAKDPAYIIIEKMFSPKIRGYIEIMTEIREMKTETVNTLLVVLSLILTMTYQAVLSPPIVVAKRIIILLVPLYFIMACCYSVAHAIIAPNPYVYFGASAGVKANLIPFHAKGMEDGFLRDIDQMEFVDTPLHVAAAAGCTEFALELLDLKPSLATKLNQEGLGPMHLALQNEHAETVLSLLRFDKNLVRVEGKNGYTPFLYAVTKGDSPCRTTASKLFKF</sequence>
<organism evidence="3 4">
    <name type="scientific">Theobroma cacao</name>
    <name type="common">Cacao</name>
    <name type="synonym">Cocoa</name>
    <dbReference type="NCBI Taxonomy" id="3641"/>
    <lineage>
        <taxon>Eukaryota</taxon>
        <taxon>Viridiplantae</taxon>
        <taxon>Streptophyta</taxon>
        <taxon>Embryophyta</taxon>
        <taxon>Tracheophyta</taxon>
        <taxon>Spermatophyta</taxon>
        <taxon>Magnoliopsida</taxon>
        <taxon>eudicotyledons</taxon>
        <taxon>Gunneridae</taxon>
        <taxon>Pentapetalae</taxon>
        <taxon>rosids</taxon>
        <taxon>malvids</taxon>
        <taxon>Malvales</taxon>
        <taxon>Malvaceae</taxon>
        <taxon>Byttnerioideae</taxon>
        <taxon>Theobroma</taxon>
    </lineage>
</organism>
<dbReference type="Gramene" id="Tc10v2_t004530.1">
    <property type="protein sequence ID" value="Tc10v2_p004530.1"/>
    <property type="gene ID" value="Tc10v2_g004530"/>
</dbReference>
<dbReference type="AlphaFoldDB" id="A0AB32X2N6"/>
<dbReference type="RefSeq" id="XP_017984267.1">
    <property type="nucleotide sequence ID" value="XM_018128778.1"/>
</dbReference>
<dbReference type="KEGG" id="tcc:18586228"/>
<dbReference type="SMART" id="SM00248">
    <property type="entry name" value="ANK"/>
    <property type="match status" value="7"/>
</dbReference>
<feature type="repeat" description="ANK" evidence="1">
    <location>
        <begin position="177"/>
        <end position="199"/>
    </location>
</feature>
<protein>
    <submittedName>
        <fullName evidence="4">Ankyrin repeat-containing protein At2g01680</fullName>
    </submittedName>
</protein>
<dbReference type="InterPro" id="IPR002110">
    <property type="entry name" value="Ankyrin_rpt"/>
</dbReference>